<sequence length="55" mass="6234">MPSILVNIFFAGLAVFKPGFPGEKEAAKIYLKKPRGYAIIETEKPDWLSEKYSMI</sequence>
<dbReference type="EMBL" id="KC246842">
    <property type="protein sequence ID" value="AHF25594.1"/>
    <property type="molecule type" value="Genomic_DNA"/>
</dbReference>
<evidence type="ECO:0000313" key="1">
    <source>
        <dbReference type="EMBL" id="AHF25594.1"/>
    </source>
</evidence>
<organism evidence="1">
    <name type="scientific">uncultured bacterium Contigcl_22</name>
    <dbReference type="NCBI Taxonomy" id="1393666"/>
    <lineage>
        <taxon>Bacteria</taxon>
        <taxon>environmental samples</taxon>
    </lineage>
</organism>
<reference evidence="1" key="1">
    <citation type="journal article" date="2013" name="PLoS ONE">
        <title>Metagenomic insights into the carbohydrate-active enzymes carried by the microorganisms adhering to solid digesta in the rumen of cows.</title>
        <authorList>
            <person name="Wang L."/>
            <person name="Hatem A."/>
            <person name="Catalyurek U.V."/>
            <person name="Morrison M."/>
            <person name="Yu Z."/>
        </authorList>
    </citation>
    <scope>NUCLEOTIDE SEQUENCE</scope>
</reference>
<accession>W0FQ23</accession>
<protein>
    <submittedName>
        <fullName evidence="1">Uncharacterized protein</fullName>
    </submittedName>
</protein>
<proteinExistence type="predicted"/>
<dbReference type="AlphaFoldDB" id="W0FQ23"/>
<name>W0FQ23_9BACT</name>